<protein>
    <submittedName>
        <fullName evidence="1">Putative secreted protein</fullName>
    </submittedName>
</protein>
<name>A0A6B0U024_IXORI</name>
<dbReference type="AlphaFoldDB" id="A0A6B0U024"/>
<evidence type="ECO:0000313" key="1">
    <source>
        <dbReference type="EMBL" id="MXU83591.1"/>
    </source>
</evidence>
<sequence>MAATSSAILASRFRSSSPCLLTMAAMSSAILASRFLPSSSFSRKQLRSTSSSSIHLRRSAAIRASADSSAAFRSAS</sequence>
<dbReference type="EMBL" id="GIFC01001508">
    <property type="protein sequence ID" value="MXU83591.1"/>
    <property type="molecule type" value="Transcribed_RNA"/>
</dbReference>
<reference evidence="1" key="1">
    <citation type="submission" date="2019-12" db="EMBL/GenBank/DDBJ databases">
        <title>An insight into the sialome of adult female Ixodes ricinus ticks feeding for 6 days.</title>
        <authorList>
            <person name="Perner J."/>
            <person name="Ribeiro J.M.C."/>
        </authorList>
    </citation>
    <scope>NUCLEOTIDE SEQUENCE</scope>
    <source>
        <strain evidence="1">Semi-engorged</strain>
        <tissue evidence="1">Salivary glands</tissue>
    </source>
</reference>
<proteinExistence type="predicted"/>
<organism evidence="1">
    <name type="scientific">Ixodes ricinus</name>
    <name type="common">Common tick</name>
    <name type="synonym">Acarus ricinus</name>
    <dbReference type="NCBI Taxonomy" id="34613"/>
    <lineage>
        <taxon>Eukaryota</taxon>
        <taxon>Metazoa</taxon>
        <taxon>Ecdysozoa</taxon>
        <taxon>Arthropoda</taxon>
        <taxon>Chelicerata</taxon>
        <taxon>Arachnida</taxon>
        <taxon>Acari</taxon>
        <taxon>Parasitiformes</taxon>
        <taxon>Ixodida</taxon>
        <taxon>Ixodoidea</taxon>
        <taxon>Ixodidae</taxon>
        <taxon>Ixodinae</taxon>
        <taxon>Ixodes</taxon>
    </lineage>
</organism>
<accession>A0A6B0U024</accession>